<dbReference type="PANTHER" id="PTHR36512">
    <property type="entry name" value="D-AMINOPEPTIDASE"/>
    <property type="match status" value="1"/>
</dbReference>
<name>A0A0K1EAJ2_CHOCO</name>
<dbReference type="Gene3D" id="3.60.70.12">
    <property type="entry name" value="L-amino peptidase D-ALA esterase/amidase"/>
    <property type="match status" value="1"/>
</dbReference>
<dbReference type="EMBL" id="CP012159">
    <property type="protein sequence ID" value="AKT37578.1"/>
    <property type="molecule type" value="Genomic_DNA"/>
</dbReference>
<keyword evidence="2" id="KW-0378">Hydrolase</keyword>
<comment type="similarity">
    <text evidence="1">Belongs to the peptidase S58 family.</text>
</comment>
<dbReference type="PATRIC" id="fig|52.7.peg.1846"/>
<keyword evidence="2" id="KW-0645">Protease</keyword>
<keyword evidence="2" id="KW-0031">Aminopeptidase</keyword>
<proteinExistence type="inferred from homology"/>
<dbReference type="InterPro" id="IPR005321">
    <property type="entry name" value="Peptidase_S58_DmpA"/>
</dbReference>
<protein>
    <submittedName>
        <fullName evidence="2">Aminopeptidase</fullName>
        <ecNumber evidence="2">3.4.11.-</ecNumber>
    </submittedName>
</protein>
<dbReference type="CDD" id="cd02253">
    <property type="entry name" value="DmpA"/>
    <property type="match status" value="1"/>
</dbReference>
<dbReference type="Pfam" id="PF03576">
    <property type="entry name" value="Peptidase_S58"/>
    <property type="match status" value="1"/>
</dbReference>
<dbReference type="STRING" id="52.CMC5_017190"/>
<gene>
    <name evidence="2" type="ORF">CMC5_017190</name>
</gene>
<dbReference type="SUPFAM" id="SSF56266">
    <property type="entry name" value="DmpA/ArgJ-like"/>
    <property type="match status" value="1"/>
</dbReference>
<dbReference type="PANTHER" id="PTHR36512:SF3">
    <property type="entry name" value="BLR5678 PROTEIN"/>
    <property type="match status" value="1"/>
</dbReference>
<dbReference type="KEGG" id="ccro:CMC5_017190"/>
<evidence type="ECO:0000313" key="3">
    <source>
        <dbReference type="Proteomes" id="UP000067626"/>
    </source>
</evidence>
<dbReference type="EC" id="3.4.11.-" evidence="2"/>
<dbReference type="AlphaFoldDB" id="A0A0K1EAJ2"/>
<reference evidence="2 3" key="1">
    <citation type="submission" date="2015-07" db="EMBL/GenBank/DDBJ databases">
        <title>Genome analysis of myxobacterium Chondromyces crocatus Cm c5 reveals a high potential for natural compound synthesis and the genetic basis for the loss of fruiting body formation.</title>
        <authorList>
            <person name="Zaburannyi N."/>
            <person name="Bunk B."/>
            <person name="Maier J."/>
            <person name="Overmann J."/>
            <person name="Mueller R."/>
        </authorList>
    </citation>
    <scope>NUCLEOTIDE SEQUENCE [LARGE SCALE GENOMIC DNA]</scope>
    <source>
        <strain evidence="2 3">Cm c5</strain>
    </source>
</reference>
<dbReference type="Proteomes" id="UP000067626">
    <property type="component" value="Chromosome"/>
</dbReference>
<dbReference type="GO" id="GO:0004177">
    <property type="term" value="F:aminopeptidase activity"/>
    <property type="evidence" value="ECO:0007669"/>
    <property type="project" value="UniProtKB-KW"/>
</dbReference>
<accession>A0A0K1EAJ2</accession>
<keyword evidence="3" id="KW-1185">Reference proteome</keyword>
<organism evidence="2 3">
    <name type="scientific">Chondromyces crocatus</name>
    <dbReference type="NCBI Taxonomy" id="52"/>
    <lineage>
        <taxon>Bacteria</taxon>
        <taxon>Pseudomonadati</taxon>
        <taxon>Myxococcota</taxon>
        <taxon>Polyangia</taxon>
        <taxon>Polyangiales</taxon>
        <taxon>Polyangiaceae</taxon>
        <taxon>Chondromyces</taxon>
    </lineage>
</organism>
<dbReference type="InterPro" id="IPR016117">
    <property type="entry name" value="ArgJ-like_dom_sf"/>
</dbReference>
<sequence length="383" mass="40036">MLGGCGATPRIAPAAPFAGRRRLRELGIVIGELPTGRWNAITDVPGVRVGHVTRIEGAGPLVPGKGPIRTGVTAILPTEDVVREPVAAARFTLNGNGELTGLGVVDRSGTLEVPILLTDTSNVGRVMNGALSWLLETYPEIGDSVPVPTPVVGETWAAFLHDAEGRHLSDEHVMAALRGAASGPVPEGAVGGGTGMMAYGFKGGIGTASRRLSEEEGGYTIGVLVQANHGRRGQLRVQGVPVGQEIRDLPPHEGRKSKSILIVGATDAPMLPVQLGRLCKRMALGLGRTGAVSMHGSGDLLLFFSNGMKGRREAATSAVQVWNDEQFDRCIQASVEATEEAVLNALCMAETMTGVDGNTAHALPLERLPALFDAHGRALDATR</sequence>
<evidence type="ECO:0000313" key="2">
    <source>
        <dbReference type="EMBL" id="AKT37578.1"/>
    </source>
</evidence>
<evidence type="ECO:0000256" key="1">
    <source>
        <dbReference type="ARBA" id="ARBA00007068"/>
    </source>
</evidence>